<dbReference type="SUPFAM" id="SSF54849">
    <property type="entry name" value="GroEL-intermediate domain like"/>
    <property type="match status" value="1"/>
</dbReference>
<dbReference type="FunFam" id="3.50.7.10:FF:000001">
    <property type="entry name" value="60 kDa chaperonin"/>
    <property type="match status" value="1"/>
</dbReference>
<dbReference type="EMBL" id="AQRC01000007">
    <property type="protein sequence ID" value="KFE34980.1"/>
    <property type="molecule type" value="Genomic_DNA"/>
</dbReference>
<evidence type="ECO:0000256" key="4">
    <source>
        <dbReference type="ARBA" id="ARBA00022840"/>
    </source>
</evidence>
<dbReference type="HAMAP" id="MF_00600">
    <property type="entry name" value="CH60"/>
    <property type="match status" value="1"/>
</dbReference>
<evidence type="ECO:0000256" key="6">
    <source>
        <dbReference type="ARBA" id="ARBA00023235"/>
    </source>
</evidence>
<dbReference type="InterPro" id="IPR018370">
    <property type="entry name" value="Chaperonin_Cpn60_CS"/>
</dbReference>
<keyword evidence="5 7" id="KW-0143">Chaperone</keyword>
<feature type="binding site" evidence="7">
    <location>
        <begin position="30"/>
        <end position="33"/>
    </location>
    <ligand>
        <name>ATP</name>
        <dbReference type="ChEBI" id="CHEBI:30616"/>
    </ligand>
</feature>
<keyword evidence="6 7" id="KW-0413">Isomerase</keyword>
<evidence type="ECO:0000256" key="2">
    <source>
        <dbReference type="ARBA" id="ARBA00022490"/>
    </source>
</evidence>
<keyword evidence="2 7" id="KW-0963">Cytoplasm</keyword>
<dbReference type="GO" id="GO:0005524">
    <property type="term" value="F:ATP binding"/>
    <property type="evidence" value="ECO:0007669"/>
    <property type="project" value="UniProtKB-UniRule"/>
</dbReference>
<dbReference type="GO" id="GO:0051082">
    <property type="term" value="F:unfolded protein binding"/>
    <property type="evidence" value="ECO:0007669"/>
    <property type="project" value="UniProtKB-UniRule"/>
</dbReference>
<dbReference type="InterPro" id="IPR001844">
    <property type="entry name" value="Cpn60/GroEL"/>
</dbReference>
<dbReference type="CDD" id="cd03344">
    <property type="entry name" value="GroEL"/>
    <property type="match status" value="1"/>
</dbReference>
<dbReference type="GO" id="GO:0005737">
    <property type="term" value="C:cytoplasm"/>
    <property type="evidence" value="ECO:0007669"/>
    <property type="project" value="UniProtKB-SubCell"/>
</dbReference>
<comment type="subcellular location">
    <subcellularLocation>
        <location evidence="7">Cytoplasm</location>
    </subcellularLocation>
</comment>
<dbReference type="Proteomes" id="UP000028607">
    <property type="component" value="Unassembled WGS sequence"/>
</dbReference>
<keyword evidence="4 7" id="KW-0067">ATP-binding</keyword>
<dbReference type="Pfam" id="PF00118">
    <property type="entry name" value="Cpn60_TCP1"/>
    <property type="match status" value="1"/>
</dbReference>
<dbReference type="RefSeq" id="WP_038146104.1">
    <property type="nucleotide sequence ID" value="NZ_AQRC01000007.1"/>
</dbReference>
<name>A0A085TW83_9RHOB</name>
<dbReference type="InterPro" id="IPR027413">
    <property type="entry name" value="GROEL-like_equatorial_sf"/>
</dbReference>
<evidence type="ECO:0000256" key="3">
    <source>
        <dbReference type="ARBA" id="ARBA00022741"/>
    </source>
</evidence>
<keyword evidence="3 7" id="KW-0547">Nucleotide-binding</keyword>
<dbReference type="PRINTS" id="PR00298">
    <property type="entry name" value="CHAPERONIN60"/>
</dbReference>
<dbReference type="NCBIfam" id="NF000592">
    <property type="entry name" value="PRK00013.1"/>
    <property type="match status" value="1"/>
</dbReference>
<dbReference type="InterPro" id="IPR027409">
    <property type="entry name" value="GroEL-like_apical_dom_sf"/>
</dbReference>
<evidence type="ECO:0000256" key="10">
    <source>
        <dbReference type="SAM" id="MobiDB-lite"/>
    </source>
</evidence>
<evidence type="ECO:0000256" key="7">
    <source>
        <dbReference type="HAMAP-Rule" id="MF_00600"/>
    </source>
</evidence>
<accession>A0A085TW83</accession>
<dbReference type="AlphaFoldDB" id="A0A085TW83"/>
<dbReference type="STRING" id="1317124.DW2_10464"/>
<dbReference type="Gene3D" id="1.10.560.10">
    <property type="entry name" value="GroEL-like equatorial domain"/>
    <property type="match status" value="1"/>
</dbReference>
<organism evidence="11 12">
    <name type="scientific">Thioclava atlantica</name>
    <dbReference type="NCBI Taxonomy" id="1317124"/>
    <lineage>
        <taxon>Bacteria</taxon>
        <taxon>Pseudomonadati</taxon>
        <taxon>Pseudomonadota</taxon>
        <taxon>Alphaproteobacteria</taxon>
        <taxon>Rhodobacterales</taxon>
        <taxon>Paracoccaceae</taxon>
        <taxon>Thioclava</taxon>
    </lineage>
</organism>
<evidence type="ECO:0000313" key="11">
    <source>
        <dbReference type="EMBL" id="KFE34980.1"/>
    </source>
</evidence>
<dbReference type="eggNOG" id="COG0459">
    <property type="taxonomic scope" value="Bacteria"/>
</dbReference>
<dbReference type="Gene3D" id="3.30.260.10">
    <property type="entry name" value="TCP-1-like chaperonin intermediate domain"/>
    <property type="match status" value="1"/>
</dbReference>
<reference evidence="12" key="1">
    <citation type="submission" date="2013-04" db="EMBL/GenBank/DDBJ databases">
        <title>Thioclava sp. 13D2W-2 Genome Sequencing.</title>
        <authorList>
            <person name="Lai Q."/>
            <person name="Li G."/>
            <person name="Shao Z."/>
        </authorList>
    </citation>
    <scope>NUCLEOTIDE SEQUENCE [LARGE SCALE GENOMIC DNA]</scope>
    <source>
        <strain evidence="12">13D2W-2</strain>
    </source>
</reference>
<keyword evidence="12" id="KW-1185">Reference proteome</keyword>
<feature type="binding site" evidence="7">
    <location>
        <position position="496"/>
    </location>
    <ligand>
        <name>ATP</name>
        <dbReference type="ChEBI" id="CHEBI:30616"/>
    </ligand>
</feature>
<comment type="subunit">
    <text evidence="7 9">Forms a cylinder of 14 subunits composed of two heptameric rings stacked back-to-back. Interacts with the co-chaperonin GroES.</text>
</comment>
<comment type="caution">
    <text evidence="11">The sequence shown here is derived from an EMBL/GenBank/DDBJ whole genome shotgun (WGS) entry which is preliminary data.</text>
</comment>
<dbReference type="GO" id="GO:0016853">
    <property type="term" value="F:isomerase activity"/>
    <property type="evidence" value="ECO:0007669"/>
    <property type="project" value="UniProtKB-KW"/>
</dbReference>
<comment type="similarity">
    <text evidence="1 7 8">Belongs to the chaperonin (HSP60) family.</text>
</comment>
<dbReference type="EC" id="5.6.1.7" evidence="7"/>
<feature type="binding site" evidence="7">
    <location>
        <position position="51"/>
    </location>
    <ligand>
        <name>ATP</name>
        <dbReference type="ChEBI" id="CHEBI:30616"/>
    </ligand>
</feature>
<dbReference type="NCBIfam" id="NF009489">
    <property type="entry name" value="PRK12851.1"/>
    <property type="match status" value="1"/>
</dbReference>
<evidence type="ECO:0000256" key="5">
    <source>
        <dbReference type="ARBA" id="ARBA00023186"/>
    </source>
</evidence>
<feature type="compositionally biased region" description="Gly residues" evidence="10">
    <location>
        <begin position="531"/>
        <end position="548"/>
    </location>
</feature>
<sequence length="548" mass="57861">MAAKDVKFSTDARDRMLKGVDILADAVKVTLGPKGRNVVIEKSFGSPRITKDGVSVAKEIELSDKFENMGAQMVKEVASRTNDEAGDGTTTATVLAQAIVKDGLKAVAAGMNPMDLKRGIDLATSKVVEAIKNASRPVKDSDEVAQVGTISANGEETIGRFIADAMQKVGNDGVITVEENKGMETEVEVVEGMQFDRGYLSPYFVTNPDKMVAELEDCFILLHEKKLSSLQPMVPLLEQVIQSQKPLLIIAEDVEGEALATLVVNKLRGGLKIAAVKAPGFGDRRKAMLQDIAVLTGGQVISEDLGMKLENVGMDMLGTAKKVSITKENTTIVDGAGDKAEIEARVGQIRTQIEETTSDYDREKLQERVAKLAGGVAVIRVGGMTEVEVKERKDRVDDALNATRAAVQEGIVVGGGVSLVQGAKVLADLKGANSDQDAGIAIVKRALEAPLRQIAENAGVDGAVVAGKVRESDDLNFGFNAQTEEYGNMFEFGVIDPAKVTRTALEDAASVAGLLITTEAMIAEKPEPKGAAGGAPDMGGMGGMGGMM</sequence>
<evidence type="ECO:0000256" key="8">
    <source>
        <dbReference type="RuleBase" id="RU000418"/>
    </source>
</evidence>
<dbReference type="SUPFAM" id="SSF52029">
    <property type="entry name" value="GroEL apical domain-like"/>
    <property type="match status" value="1"/>
</dbReference>
<feature type="binding site" evidence="7">
    <location>
        <begin position="87"/>
        <end position="91"/>
    </location>
    <ligand>
        <name>ATP</name>
        <dbReference type="ChEBI" id="CHEBI:30616"/>
    </ligand>
</feature>
<gene>
    <name evidence="7 11" type="primary">groEL</name>
    <name evidence="7" type="synonym">groL</name>
    <name evidence="11" type="ORF">DW2_10464</name>
</gene>
<comment type="caution">
    <text evidence="7">Lacks conserved residue(s) required for the propagation of feature annotation.</text>
</comment>
<dbReference type="GO" id="GO:0140662">
    <property type="term" value="F:ATP-dependent protein folding chaperone"/>
    <property type="evidence" value="ECO:0007669"/>
    <property type="project" value="InterPro"/>
</dbReference>
<dbReference type="Gene3D" id="3.50.7.10">
    <property type="entry name" value="GroEL"/>
    <property type="match status" value="1"/>
</dbReference>
<evidence type="ECO:0000313" key="12">
    <source>
        <dbReference type="Proteomes" id="UP000028607"/>
    </source>
</evidence>
<feature type="region of interest" description="Disordered" evidence="10">
    <location>
        <begin position="526"/>
        <end position="548"/>
    </location>
</feature>
<dbReference type="FunFam" id="1.10.560.10:FF:000001">
    <property type="entry name" value="60 kDa chaperonin"/>
    <property type="match status" value="1"/>
</dbReference>
<dbReference type="InterPro" id="IPR027410">
    <property type="entry name" value="TCP-1-like_intermed_sf"/>
</dbReference>
<dbReference type="PANTHER" id="PTHR45633">
    <property type="entry name" value="60 KDA HEAT SHOCK PROTEIN, MITOCHONDRIAL"/>
    <property type="match status" value="1"/>
</dbReference>
<dbReference type="PROSITE" id="PS00296">
    <property type="entry name" value="CHAPERONINS_CPN60"/>
    <property type="match status" value="1"/>
</dbReference>
<reference evidence="11 12" key="2">
    <citation type="journal article" date="2015" name="Antonie Van Leeuwenhoek">
        <title>Thioclava indica sp. nov., isolated from surface seawater of the Indian Ocean.</title>
        <authorList>
            <person name="Liu Y."/>
            <person name="Lai Q."/>
            <person name="Du J."/>
            <person name="Xu H."/>
            <person name="Jiang L."/>
            <person name="Shao Z."/>
        </authorList>
    </citation>
    <scope>NUCLEOTIDE SEQUENCE [LARGE SCALE GENOMIC DNA]</scope>
    <source>
        <strain evidence="11 12">13D2W-2</strain>
    </source>
</reference>
<proteinExistence type="inferred from homology"/>
<dbReference type="PATRIC" id="fig|1317124.6.peg.2120"/>
<dbReference type="InterPro" id="IPR002423">
    <property type="entry name" value="Cpn60/GroEL/TCP-1"/>
</dbReference>
<dbReference type="SUPFAM" id="SSF48592">
    <property type="entry name" value="GroEL equatorial domain-like"/>
    <property type="match status" value="1"/>
</dbReference>
<dbReference type="NCBIfam" id="NF009488">
    <property type="entry name" value="PRK12850.1"/>
    <property type="match status" value="1"/>
</dbReference>
<evidence type="ECO:0000256" key="1">
    <source>
        <dbReference type="ARBA" id="ARBA00006607"/>
    </source>
</evidence>
<dbReference type="GO" id="GO:0042026">
    <property type="term" value="P:protein refolding"/>
    <property type="evidence" value="ECO:0007669"/>
    <property type="project" value="UniProtKB-UniRule"/>
</dbReference>
<dbReference type="OrthoDB" id="9766614at2"/>
<dbReference type="NCBIfam" id="TIGR02348">
    <property type="entry name" value="GroEL"/>
    <property type="match status" value="1"/>
</dbReference>
<dbReference type="NCBIfam" id="NF009487">
    <property type="entry name" value="PRK12849.1"/>
    <property type="match status" value="1"/>
</dbReference>
<feature type="binding site" evidence="7">
    <location>
        <position position="415"/>
    </location>
    <ligand>
        <name>ATP</name>
        <dbReference type="ChEBI" id="CHEBI:30616"/>
    </ligand>
</feature>
<protein>
    <recommendedName>
        <fullName evidence="7">Chaperonin GroEL</fullName>
        <ecNumber evidence="7">5.6.1.7</ecNumber>
    </recommendedName>
    <alternativeName>
        <fullName evidence="7">60 kDa chaperonin</fullName>
    </alternativeName>
    <alternativeName>
        <fullName evidence="7">Chaperonin-60</fullName>
        <shortName evidence="7">Cpn60</shortName>
    </alternativeName>
</protein>
<evidence type="ECO:0000256" key="9">
    <source>
        <dbReference type="RuleBase" id="RU000419"/>
    </source>
</evidence>
<comment type="function">
    <text evidence="7 9">Together with its co-chaperonin GroES, plays an essential role in assisting protein folding. The GroEL-GroES system forms a nano-cage that allows encapsulation of the non-native substrate proteins and provides a physical environment optimized to promote and accelerate protein folding.</text>
</comment>